<evidence type="ECO:0000313" key="2">
    <source>
        <dbReference type="EMBL" id="GIP60441.1"/>
    </source>
</evidence>
<proteinExistence type="predicted"/>
<keyword evidence="1" id="KW-0472">Membrane</keyword>
<organism evidence="2 3">
    <name type="scientific">Paenibacillus woosongensis</name>
    <dbReference type="NCBI Taxonomy" id="307580"/>
    <lineage>
        <taxon>Bacteria</taxon>
        <taxon>Bacillati</taxon>
        <taxon>Bacillota</taxon>
        <taxon>Bacilli</taxon>
        <taxon>Bacillales</taxon>
        <taxon>Paenibacillaceae</taxon>
        <taxon>Paenibacillus</taxon>
    </lineage>
</organism>
<evidence type="ECO:0000313" key="3">
    <source>
        <dbReference type="Proteomes" id="UP000681290"/>
    </source>
</evidence>
<comment type="caution">
    <text evidence="2">The sequence shown here is derived from an EMBL/GenBank/DDBJ whole genome shotgun (WGS) entry which is preliminary data.</text>
</comment>
<protein>
    <submittedName>
        <fullName evidence="2">Lantibiotic ABC transporter permease</fullName>
    </submittedName>
</protein>
<reference evidence="2 3" key="1">
    <citation type="submission" date="2021-03" db="EMBL/GenBank/DDBJ databases">
        <title>Antimicrobial resistance genes in bacteria isolated from Japanese honey, and their potential for conferring macrolide and lincosamide resistance in the American foulbrood pathogen Paenibacillus larvae.</title>
        <authorList>
            <person name="Okamoto M."/>
            <person name="Kumagai M."/>
            <person name="Kanamori H."/>
            <person name="Takamatsu D."/>
        </authorList>
    </citation>
    <scope>NUCLEOTIDE SEQUENCE [LARGE SCALE GENOMIC DNA]</scope>
    <source>
        <strain evidence="2 3">J15TS10</strain>
    </source>
</reference>
<sequence>MKIFSRTIRFEVTKISSSRVWWIICALVVVVQPFMAFIAAKSYVQIGLDATPETHPELAVALPPLDYYGFEIVSFGVLTMVVFGGMLGASEYKHHQLRTTLLCESSRIRVFCAKILALCICSAFISLLANYATISIEHFAFGELGLHPLYLSTIAWQFIGFTVLDSILLTLLSFGIGMLFRNAIVPLAFLVPQLYNLGDYLAQKWEWGEYLPVAAGNLLFAIPTDPYEHDPLRGGIVLLVWVALALITSFYAFIRGDVGGKY</sequence>
<feature type="transmembrane region" description="Helical" evidence="1">
    <location>
        <begin position="110"/>
        <end position="134"/>
    </location>
</feature>
<dbReference type="Pfam" id="PF12730">
    <property type="entry name" value="ABC2_membrane_4"/>
    <property type="match status" value="1"/>
</dbReference>
<dbReference type="EMBL" id="BOSM01000009">
    <property type="protein sequence ID" value="GIP60441.1"/>
    <property type="molecule type" value="Genomic_DNA"/>
</dbReference>
<evidence type="ECO:0000256" key="1">
    <source>
        <dbReference type="SAM" id="Phobius"/>
    </source>
</evidence>
<keyword evidence="1" id="KW-1133">Transmembrane helix</keyword>
<gene>
    <name evidence="2" type="ORF">J15TS10_42550</name>
</gene>
<feature type="transmembrane region" description="Helical" evidence="1">
    <location>
        <begin position="20"/>
        <end position="40"/>
    </location>
</feature>
<keyword evidence="1" id="KW-0812">Transmembrane</keyword>
<feature type="transmembrane region" description="Helical" evidence="1">
    <location>
        <begin position="235"/>
        <end position="254"/>
    </location>
</feature>
<feature type="transmembrane region" description="Helical" evidence="1">
    <location>
        <begin position="67"/>
        <end position="89"/>
    </location>
</feature>
<feature type="transmembrane region" description="Helical" evidence="1">
    <location>
        <begin position="179"/>
        <end position="195"/>
    </location>
</feature>
<accession>A0ABQ4MWX6</accession>
<dbReference type="Proteomes" id="UP000681290">
    <property type="component" value="Unassembled WGS sequence"/>
</dbReference>
<dbReference type="RefSeq" id="WP_213594017.1">
    <property type="nucleotide sequence ID" value="NZ_BOSM01000009.1"/>
</dbReference>
<keyword evidence="3" id="KW-1185">Reference proteome</keyword>
<name>A0ABQ4MWX6_9BACL</name>
<feature type="transmembrane region" description="Helical" evidence="1">
    <location>
        <begin position="154"/>
        <end position="172"/>
    </location>
</feature>